<proteinExistence type="predicted"/>
<dbReference type="EMBL" id="CP080572">
    <property type="protein sequence ID" value="USG99845.1"/>
    <property type="molecule type" value="Genomic_DNA"/>
</dbReference>
<reference evidence="1 2" key="1">
    <citation type="submission" date="2021-08" db="EMBL/GenBank/DDBJ databases">
        <title>Thermococcus onnuriiensis IOH2.</title>
        <authorList>
            <person name="Park Y.-J."/>
        </authorList>
    </citation>
    <scope>NUCLEOTIDE SEQUENCE [LARGE SCALE GENOMIC DNA]</scope>
    <source>
        <strain evidence="1 2">IOH2</strain>
    </source>
</reference>
<dbReference type="Proteomes" id="UP001056425">
    <property type="component" value="Chromosome"/>
</dbReference>
<name>A0A9E7SCJ2_9EURY</name>
<dbReference type="AlphaFoldDB" id="A0A9E7SCJ2"/>
<keyword evidence="2" id="KW-1185">Reference proteome</keyword>
<sequence length="224" mass="25672">MARRGRKKKNNQKNTHTGRQVVYLDTEMICGYLLDKEESDTYITAKNNIKALTNYSETYIVKISQVVVGEFSSILYRKNENELKGWESRNKGILTSNLSLDEKREIILGQFYTLIKNLNAELPPVPPEAYRIARILMCLNNPYVKNKEICFEKIDEVDDISYNFHDGTYLTSTDVLILAHAIADEADYLLTTDTIMVGNPTVQRLCEKIGRKPLKVIDSIIQQS</sequence>
<protein>
    <submittedName>
        <fullName evidence="1">Uncharacterized protein</fullName>
    </submittedName>
</protein>
<evidence type="ECO:0000313" key="2">
    <source>
        <dbReference type="Proteomes" id="UP001056425"/>
    </source>
</evidence>
<accession>A0A9E7SCJ2</accession>
<dbReference type="GeneID" id="72778729"/>
<dbReference type="KEGG" id="thei:K1720_10230"/>
<evidence type="ECO:0000313" key="1">
    <source>
        <dbReference type="EMBL" id="USG99845.1"/>
    </source>
</evidence>
<gene>
    <name evidence="1" type="ORF">K1720_10230</name>
</gene>
<organism evidence="1 2">
    <name type="scientific">Thermococcus argininiproducens</name>
    <dbReference type="NCBI Taxonomy" id="2866384"/>
    <lineage>
        <taxon>Archaea</taxon>
        <taxon>Methanobacteriati</taxon>
        <taxon>Methanobacteriota</taxon>
        <taxon>Thermococci</taxon>
        <taxon>Thermococcales</taxon>
        <taxon>Thermococcaceae</taxon>
        <taxon>Thermococcus</taxon>
    </lineage>
</organism>
<dbReference type="RefSeq" id="WP_251949117.1">
    <property type="nucleotide sequence ID" value="NZ_CP080572.1"/>
</dbReference>